<dbReference type="PANTHER" id="PTHR42693:SF53">
    <property type="entry name" value="ENDO-4-O-SULFATASE"/>
    <property type="match status" value="1"/>
</dbReference>
<dbReference type="Proteomes" id="UP000319817">
    <property type="component" value="Chromosome"/>
</dbReference>
<evidence type="ECO:0000313" key="4">
    <source>
        <dbReference type="EMBL" id="QDT09828.1"/>
    </source>
</evidence>
<dbReference type="OrthoDB" id="9783154at2"/>
<protein>
    <submittedName>
        <fullName evidence="4">Arylsulfatase</fullName>
        <ecNumber evidence="4">3.1.6.1</ecNumber>
    </submittedName>
</protein>
<evidence type="ECO:0000259" key="3">
    <source>
        <dbReference type="Pfam" id="PF00884"/>
    </source>
</evidence>
<name>A0A517NRQ8_9BACT</name>
<accession>A0A517NRQ8</accession>
<dbReference type="EMBL" id="CP036526">
    <property type="protein sequence ID" value="QDT09828.1"/>
    <property type="molecule type" value="Genomic_DNA"/>
</dbReference>
<evidence type="ECO:0000256" key="2">
    <source>
        <dbReference type="ARBA" id="ARBA00022801"/>
    </source>
</evidence>
<dbReference type="RefSeq" id="WP_145417405.1">
    <property type="nucleotide sequence ID" value="NZ_CP036526.1"/>
</dbReference>
<dbReference type="Gene3D" id="3.40.720.10">
    <property type="entry name" value="Alkaline Phosphatase, subunit A"/>
    <property type="match status" value="1"/>
</dbReference>
<reference evidence="4 5" key="1">
    <citation type="submission" date="2019-02" db="EMBL/GenBank/DDBJ databases">
        <title>Deep-cultivation of Planctomycetes and their phenomic and genomic characterization uncovers novel biology.</title>
        <authorList>
            <person name="Wiegand S."/>
            <person name="Jogler M."/>
            <person name="Boedeker C."/>
            <person name="Pinto D."/>
            <person name="Vollmers J."/>
            <person name="Rivas-Marin E."/>
            <person name="Kohn T."/>
            <person name="Peeters S.H."/>
            <person name="Heuer A."/>
            <person name="Rast P."/>
            <person name="Oberbeckmann S."/>
            <person name="Bunk B."/>
            <person name="Jeske O."/>
            <person name="Meyerdierks A."/>
            <person name="Storesund J.E."/>
            <person name="Kallscheuer N."/>
            <person name="Luecker S."/>
            <person name="Lage O.M."/>
            <person name="Pohl T."/>
            <person name="Merkel B.J."/>
            <person name="Hornburger P."/>
            <person name="Mueller R.-W."/>
            <person name="Bruemmer F."/>
            <person name="Labrenz M."/>
            <person name="Spormann A.M."/>
            <person name="Op den Camp H."/>
            <person name="Overmann J."/>
            <person name="Amann R."/>
            <person name="Jetten M.S.M."/>
            <person name="Mascher T."/>
            <person name="Medema M.H."/>
            <person name="Devos D.P."/>
            <person name="Kaster A.-K."/>
            <person name="Ovreas L."/>
            <person name="Rohde M."/>
            <person name="Galperin M.Y."/>
            <person name="Jogler C."/>
        </authorList>
    </citation>
    <scope>NUCLEOTIDE SEQUENCE [LARGE SCALE GENOMIC DNA]</scope>
    <source>
        <strain evidence="4 5">K23_9</strain>
    </source>
</reference>
<gene>
    <name evidence="4" type="primary">atsA_33</name>
    <name evidence="4" type="ORF">K239x_17790</name>
</gene>
<dbReference type="Pfam" id="PF00884">
    <property type="entry name" value="Sulfatase"/>
    <property type="match status" value="1"/>
</dbReference>
<dbReference type="GO" id="GO:0004065">
    <property type="term" value="F:arylsulfatase activity"/>
    <property type="evidence" value="ECO:0007669"/>
    <property type="project" value="UniProtKB-EC"/>
</dbReference>
<organism evidence="4 5">
    <name type="scientific">Stieleria marina</name>
    <dbReference type="NCBI Taxonomy" id="1930275"/>
    <lineage>
        <taxon>Bacteria</taxon>
        <taxon>Pseudomonadati</taxon>
        <taxon>Planctomycetota</taxon>
        <taxon>Planctomycetia</taxon>
        <taxon>Pirellulales</taxon>
        <taxon>Pirellulaceae</taxon>
        <taxon>Stieleria</taxon>
    </lineage>
</organism>
<dbReference type="Gene3D" id="3.30.1120.10">
    <property type="match status" value="1"/>
</dbReference>
<dbReference type="CDD" id="cd16143">
    <property type="entry name" value="ARS_like"/>
    <property type="match status" value="1"/>
</dbReference>
<proteinExistence type="inferred from homology"/>
<feature type="domain" description="Sulfatase N-terminal" evidence="3">
    <location>
        <begin position="50"/>
        <end position="410"/>
    </location>
</feature>
<evidence type="ECO:0000256" key="1">
    <source>
        <dbReference type="ARBA" id="ARBA00008779"/>
    </source>
</evidence>
<dbReference type="AlphaFoldDB" id="A0A517NRQ8"/>
<dbReference type="InterPro" id="IPR017850">
    <property type="entry name" value="Alkaline_phosphatase_core_sf"/>
</dbReference>
<dbReference type="SUPFAM" id="SSF53649">
    <property type="entry name" value="Alkaline phosphatase-like"/>
    <property type="match status" value="1"/>
</dbReference>
<sequence>MPQITSASGAHHCSSRLQAIRSPTAKLIAIACLSICGFGIKSHADDPNRPNVVIVYTDDQGVGDVSALNPTAKFQTPNIDRLAREGMTFTDGHCSDTVCTPSRYGLLTGRYSWRSSLKAGVMGADVEHGLIEDGRMTIASLLRDKGYRTGMFGKWHLGMQFDGKAGQRDWSQPFRDGPIDHGFDEFFGIPASMNYGVLTWLEGDRVTKPAAMWTAKKPGLVTYDKSSYRITPPYGSEPKKSRLGGALEVADDFDDVQALSRFTDRAIQFIEQNSKHPFFAYVPLTSPHKPVIPAPEFVGKTKCGAYGDFMIETDHRLGQILDTLDRLKIADNTIVVFTSDNGAESTYKKRVDVFQHDSSGVLRGGKRDLYEGGHRVPFFIRWPRVVKANSTTDAPVCQSDLLATLAEVVGTDLPADAGEDSESFAAALRGKPFDHGPLVHHGVKGHFAIRDGRWKLILAADGNKLYDLQRDLSETTNVAESHPDLVAQMQAKLTAIVANGRSTAGESQTNVGGVDYRDWCKCCRESR</sequence>
<keyword evidence="2 4" id="KW-0378">Hydrolase</keyword>
<evidence type="ECO:0000313" key="5">
    <source>
        <dbReference type="Proteomes" id="UP000319817"/>
    </source>
</evidence>
<comment type="similarity">
    <text evidence="1">Belongs to the sulfatase family.</text>
</comment>
<keyword evidence="5" id="KW-1185">Reference proteome</keyword>
<dbReference type="InterPro" id="IPR050738">
    <property type="entry name" value="Sulfatase"/>
</dbReference>
<dbReference type="EC" id="3.1.6.1" evidence="4"/>
<dbReference type="PANTHER" id="PTHR42693">
    <property type="entry name" value="ARYLSULFATASE FAMILY MEMBER"/>
    <property type="match status" value="1"/>
</dbReference>
<dbReference type="InterPro" id="IPR000917">
    <property type="entry name" value="Sulfatase_N"/>
</dbReference>